<dbReference type="PANTHER" id="PTHR30203:SF31">
    <property type="entry name" value="RND EFFLUX SYSTEM, OUTER MEMBRANE LIPOPROTEIN, NODT"/>
    <property type="match status" value="1"/>
</dbReference>
<dbReference type="GO" id="GO:0005886">
    <property type="term" value="C:plasma membrane"/>
    <property type="evidence" value="ECO:0007669"/>
    <property type="project" value="UniProtKB-SubCell"/>
</dbReference>
<dbReference type="PANTHER" id="PTHR30203">
    <property type="entry name" value="OUTER MEMBRANE CATION EFFLUX PROTEIN"/>
    <property type="match status" value="1"/>
</dbReference>
<name>A0A7Z7ICG3_9BURK</name>
<comment type="similarity">
    <text evidence="1 2">Belongs to the outer membrane factor (OMF) (TC 1.B.17) family.</text>
</comment>
<dbReference type="NCBIfam" id="TIGR01845">
    <property type="entry name" value="outer_NodT"/>
    <property type="match status" value="1"/>
</dbReference>
<dbReference type="AlphaFoldDB" id="A0A7Z7ICG3"/>
<evidence type="ECO:0000256" key="4">
    <source>
        <dbReference type="SAM" id="MobiDB-lite"/>
    </source>
</evidence>
<dbReference type="GO" id="GO:0015562">
    <property type="term" value="F:efflux transmembrane transporter activity"/>
    <property type="evidence" value="ECO:0007669"/>
    <property type="project" value="InterPro"/>
</dbReference>
<comment type="subcellular location">
    <subcellularLocation>
        <location evidence="2">Cell membrane</location>
        <topology evidence="2">Lipid-anchor</topology>
    </subcellularLocation>
</comment>
<gene>
    <name evidence="6" type="ORF">SAMN05446927_6770</name>
</gene>
<dbReference type="PROSITE" id="PS51257">
    <property type="entry name" value="PROKAR_LIPOPROTEIN"/>
    <property type="match status" value="1"/>
</dbReference>
<dbReference type="Pfam" id="PF02321">
    <property type="entry name" value="OEP"/>
    <property type="match status" value="2"/>
</dbReference>
<dbReference type="EMBL" id="OCSU01000003">
    <property type="protein sequence ID" value="SOE88173.1"/>
    <property type="molecule type" value="Genomic_DNA"/>
</dbReference>
<keyword evidence="2 6" id="KW-0449">Lipoprotein</keyword>
<keyword evidence="2" id="KW-0564">Palmitate</keyword>
<keyword evidence="2 5" id="KW-0812">Transmembrane</keyword>
<evidence type="ECO:0000256" key="2">
    <source>
        <dbReference type="RuleBase" id="RU362097"/>
    </source>
</evidence>
<keyword evidence="2 5" id="KW-0472">Membrane</keyword>
<dbReference type="InterPro" id="IPR010131">
    <property type="entry name" value="MdtP/NodT-like"/>
</dbReference>
<keyword evidence="2" id="KW-1134">Transmembrane beta strand</keyword>
<evidence type="ECO:0000256" key="1">
    <source>
        <dbReference type="ARBA" id="ARBA00007613"/>
    </source>
</evidence>
<feature type="coiled-coil region" evidence="3">
    <location>
        <begin position="186"/>
        <end position="213"/>
    </location>
</feature>
<dbReference type="SUPFAM" id="SSF56954">
    <property type="entry name" value="Outer membrane efflux proteins (OEP)"/>
    <property type="match status" value="1"/>
</dbReference>
<dbReference type="Gene3D" id="1.20.1600.10">
    <property type="entry name" value="Outer membrane efflux proteins (OEP)"/>
    <property type="match status" value="1"/>
</dbReference>
<keyword evidence="3" id="KW-0175">Coiled coil</keyword>
<evidence type="ECO:0000256" key="3">
    <source>
        <dbReference type="SAM" id="Coils"/>
    </source>
</evidence>
<comment type="caution">
    <text evidence="6">The sequence shown here is derived from an EMBL/GenBank/DDBJ whole genome shotgun (WGS) entry which is preliminary data.</text>
</comment>
<reference evidence="6 7" key="1">
    <citation type="submission" date="2017-09" db="EMBL/GenBank/DDBJ databases">
        <authorList>
            <person name="Varghese N."/>
            <person name="Submissions S."/>
        </authorList>
    </citation>
    <scope>NUCLEOTIDE SEQUENCE [LARGE SCALE GENOMIC DNA]</scope>
    <source>
        <strain evidence="6 7">OK806</strain>
    </source>
</reference>
<evidence type="ECO:0000256" key="5">
    <source>
        <dbReference type="SAM" id="Phobius"/>
    </source>
</evidence>
<sequence>METTAYRRLRAGLTIAAIVTTGAISALFAGCVTVGPDFKQPDAKLENQWLESLPQTAQASPSNAAEWWSAFDDPVLTEFERLAYERNLSLQIAGLHIFEARAQLAISTRDLFVQQGSLSAGAARLDNSGIGPFPPEHLWTEHFRASASWELDFWGKYRRQIESDRAKLSVSEAAYDNALVSLFGDVANAYIDLRAQERRLDVAKQNLQSVQQTHAITRTQYRTGAASMLDVEQSATLVAETEAQIPPLEKARAQDRDTLAVLLADTPDSIEALLAGASAIPAAPAHIDVGIPRDLLRRRPDVRQAALNAAAQSALIGVQKAKLYPSLSLTGIFGMSSGEQHSLGPLDWGSKTFTLFSAGVTLPIFDRAQLQNAVRMQDAAFQEAIFDYQNTVFEAQREVEDAIASLRTSRTALEATERAADSSQRALKLATVQYKAGSTGFDSVLSASRSMLHDRDALAQNQGLVSLAAVSLYRSLGGGWQVAAGRPVVSEPVVSQMKERTNWGTLIDLPVPTVISSPDPSPVARQAGEPLEPKK</sequence>
<dbReference type="Gene3D" id="2.20.200.10">
    <property type="entry name" value="Outer membrane efflux proteins (OEP)"/>
    <property type="match status" value="1"/>
</dbReference>
<dbReference type="OrthoDB" id="9770517at2"/>
<protein>
    <submittedName>
        <fullName evidence="6">Efflux transporter, outer membrane factor (OMF) lipoprotein, NodT family</fullName>
    </submittedName>
</protein>
<dbReference type="RefSeq" id="WP_062637207.1">
    <property type="nucleotide sequence ID" value="NZ_FCOG02000023.1"/>
</dbReference>
<organism evidence="6 7">
    <name type="scientific">Caballeronia arationis</name>
    <dbReference type="NCBI Taxonomy" id="1777142"/>
    <lineage>
        <taxon>Bacteria</taxon>
        <taxon>Pseudomonadati</taxon>
        <taxon>Pseudomonadota</taxon>
        <taxon>Betaproteobacteria</taxon>
        <taxon>Burkholderiales</taxon>
        <taxon>Burkholderiaceae</taxon>
        <taxon>Caballeronia</taxon>
    </lineage>
</organism>
<keyword evidence="5" id="KW-1133">Transmembrane helix</keyword>
<dbReference type="Proteomes" id="UP000219522">
    <property type="component" value="Unassembled WGS sequence"/>
</dbReference>
<feature type="transmembrane region" description="Helical" evidence="5">
    <location>
        <begin position="12"/>
        <end position="35"/>
    </location>
</feature>
<evidence type="ECO:0000313" key="6">
    <source>
        <dbReference type="EMBL" id="SOE88173.1"/>
    </source>
</evidence>
<dbReference type="InterPro" id="IPR003423">
    <property type="entry name" value="OMP_efflux"/>
</dbReference>
<accession>A0A7Z7ICG3</accession>
<evidence type="ECO:0000313" key="7">
    <source>
        <dbReference type="Proteomes" id="UP000219522"/>
    </source>
</evidence>
<feature type="region of interest" description="Disordered" evidence="4">
    <location>
        <begin position="511"/>
        <end position="535"/>
    </location>
</feature>
<keyword evidence="7" id="KW-1185">Reference proteome</keyword>
<proteinExistence type="inferred from homology"/>